<dbReference type="InterPro" id="IPR020934">
    <property type="entry name" value="Ribosomal_uS19_CS"/>
</dbReference>
<dbReference type="GO" id="GO:0019843">
    <property type="term" value="F:rRNA binding"/>
    <property type="evidence" value="ECO:0007669"/>
    <property type="project" value="UniProtKB-UniRule"/>
</dbReference>
<dbReference type="Pfam" id="PF00203">
    <property type="entry name" value="Ribosomal_S19"/>
    <property type="match status" value="1"/>
</dbReference>
<dbReference type="PIRSF" id="PIRSF002144">
    <property type="entry name" value="Ribosomal_S19"/>
    <property type="match status" value="1"/>
</dbReference>
<dbReference type="GO" id="GO:0015935">
    <property type="term" value="C:small ribosomal subunit"/>
    <property type="evidence" value="ECO:0007669"/>
    <property type="project" value="InterPro"/>
</dbReference>
<evidence type="ECO:0000313" key="9">
    <source>
        <dbReference type="EMBL" id="KXK10056.1"/>
    </source>
</evidence>
<proteinExistence type="inferred from homology"/>
<dbReference type="PATRIC" id="fig|1617427.3.peg.146"/>
<keyword evidence="5 7" id="KW-0687">Ribonucleoprotein</keyword>
<evidence type="ECO:0000256" key="8">
    <source>
        <dbReference type="RuleBase" id="RU003485"/>
    </source>
</evidence>
<evidence type="ECO:0000256" key="6">
    <source>
        <dbReference type="ARBA" id="ARBA00035163"/>
    </source>
</evidence>
<dbReference type="PROSITE" id="PS00323">
    <property type="entry name" value="RIBOSOMAL_S19"/>
    <property type="match status" value="1"/>
</dbReference>
<dbReference type="InterPro" id="IPR002222">
    <property type="entry name" value="Ribosomal_uS19"/>
</dbReference>
<dbReference type="InterPro" id="IPR023575">
    <property type="entry name" value="Ribosomal_uS19_SF"/>
</dbReference>
<dbReference type="EMBL" id="JYPD01000010">
    <property type="protein sequence ID" value="KXK10056.1"/>
    <property type="molecule type" value="Genomic_DNA"/>
</dbReference>
<dbReference type="AlphaFoldDB" id="A0A136KKT5"/>
<evidence type="ECO:0000256" key="7">
    <source>
        <dbReference type="HAMAP-Rule" id="MF_00531"/>
    </source>
</evidence>
<evidence type="ECO:0000256" key="4">
    <source>
        <dbReference type="ARBA" id="ARBA00022980"/>
    </source>
</evidence>
<evidence type="ECO:0000313" key="10">
    <source>
        <dbReference type="Proteomes" id="UP000070449"/>
    </source>
</evidence>
<sequence>MSRSSKKGPFVDEKLVKKIHKMKQTAKHMPIKTWARSSSISPEMVGLTFEVHNGKEFIKVFVTESMVGHKLGEFSLTRKFQGHSKKGKIAKATGTGGRVLSE</sequence>
<dbReference type="PANTHER" id="PTHR11880">
    <property type="entry name" value="RIBOSOMAL PROTEIN S19P FAMILY MEMBER"/>
    <property type="match status" value="1"/>
</dbReference>
<comment type="similarity">
    <text evidence="1 7 8">Belongs to the universal ribosomal protein uS19 family.</text>
</comment>
<comment type="caution">
    <text evidence="9">The sequence shown here is derived from an EMBL/GenBank/DDBJ whole genome shotgun (WGS) entry which is preliminary data.</text>
</comment>
<organism evidence="9 10">
    <name type="scientific">candidate division WS6 bacterium OLB21</name>
    <dbReference type="NCBI Taxonomy" id="1617427"/>
    <lineage>
        <taxon>Bacteria</taxon>
        <taxon>Candidatus Dojkabacteria</taxon>
    </lineage>
</organism>
<dbReference type="Gene3D" id="3.30.860.10">
    <property type="entry name" value="30s Ribosomal Protein S19, Chain A"/>
    <property type="match status" value="1"/>
</dbReference>
<evidence type="ECO:0000256" key="5">
    <source>
        <dbReference type="ARBA" id="ARBA00023274"/>
    </source>
</evidence>
<comment type="function">
    <text evidence="7">Protein S19 forms a complex with S13 that binds strongly to the 16S ribosomal RNA.</text>
</comment>
<dbReference type="HAMAP" id="MF_00531">
    <property type="entry name" value="Ribosomal_uS19"/>
    <property type="match status" value="1"/>
</dbReference>
<dbReference type="PRINTS" id="PR00975">
    <property type="entry name" value="RIBOSOMALS19"/>
</dbReference>
<dbReference type="PANTHER" id="PTHR11880:SF8">
    <property type="entry name" value="SMALL RIBOSOMAL SUBUNIT PROTEIN US19M"/>
    <property type="match status" value="1"/>
</dbReference>
<dbReference type="SUPFAM" id="SSF54570">
    <property type="entry name" value="Ribosomal protein S19"/>
    <property type="match status" value="1"/>
</dbReference>
<dbReference type="STRING" id="1617427.UZ20_WS6002000138"/>
<dbReference type="InterPro" id="IPR005732">
    <property type="entry name" value="Ribosomal_uS19_bac-type"/>
</dbReference>
<gene>
    <name evidence="7 9" type="primary">rpsS</name>
    <name evidence="9" type="ORF">UZ20_WS6002000138</name>
</gene>
<dbReference type="FunFam" id="3.30.860.10:FF:000001">
    <property type="entry name" value="30S ribosomal protein S19"/>
    <property type="match status" value="1"/>
</dbReference>
<protein>
    <recommendedName>
        <fullName evidence="6 7">Small ribosomal subunit protein uS19</fullName>
    </recommendedName>
</protein>
<name>A0A136KKT5_9BACT</name>
<dbReference type="Proteomes" id="UP000070449">
    <property type="component" value="Unassembled WGS sequence"/>
</dbReference>
<dbReference type="NCBIfam" id="TIGR01050">
    <property type="entry name" value="rpsS_bact"/>
    <property type="match status" value="1"/>
</dbReference>
<accession>A0A136KKT5</accession>
<keyword evidence="4 7" id="KW-0689">Ribosomal protein</keyword>
<dbReference type="GO" id="GO:0000028">
    <property type="term" value="P:ribosomal small subunit assembly"/>
    <property type="evidence" value="ECO:0007669"/>
    <property type="project" value="TreeGrafter"/>
</dbReference>
<evidence type="ECO:0000256" key="1">
    <source>
        <dbReference type="ARBA" id="ARBA00007345"/>
    </source>
</evidence>
<dbReference type="GO" id="GO:0005737">
    <property type="term" value="C:cytoplasm"/>
    <property type="evidence" value="ECO:0007669"/>
    <property type="project" value="UniProtKB-ARBA"/>
</dbReference>
<dbReference type="GO" id="GO:0006412">
    <property type="term" value="P:translation"/>
    <property type="evidence" value="ECO:0007669"/>
    <property type="project" value="UniProtKB-UniRule"/>
</dbReference>
<keyword evidence="3 7" id="KW-0694">RNA-binding</keyword>
<evidence type="ECO:0000256" key="3">
    <source>
        <dbReference type="ARBA" id="ARBA00022884"/>
    </source>
</evidence>
<dbReference type="GO" id="GO:0003735">
    <property type="term" value="F:structural constituent of ribosome"/>
    <property type="evidence" value="ECO:0007669"/>
    <property type="project" value="InterPro"/>
</dbReference>
<keyword evidence="2 7" id="KW-0699">rRNA-binding</keyword>
<evidence type="ECO:0000256" key="2">
    <source>
        <dbReference type="ARBA" id="ARBA00022730"/>
    </source>
</evidence>
<reference evidence="9 10" key="1">
    <citation type="submission" date="2015-02" db="EMBL/GenBank/DDBJ databases">
        <title>Improved understanding of the partial-nitritation anammox process through 23 genomes representing the majority of the microbial community.</title>
        <authorList>
            <person name="Speth D.R."/>
            <person name="In T Zandt M."/>
            <person name="Guerrero Cruz S."/>
            <person name="Jetten M.S."/>
            <person name="Dutilh B.E."/>
        </authorList>
    </citation>
    <scope>NUCLEOTIDE SEQUENCE [LARGE SCALE GENOMIC DNA]</scope>
    <source>
        <strain evidence="9">OLB21</strain>
    </source>
</reference>